<dbReference type="Proteomes" id="UP001497700">
    <property type="component" value="Unassembled WGS sequence"/>
</dbReference>
<gene>
    <name evidence="1" type="ORF">F4820DRAFT_389866</name>
</gene>
<evidence type="ECO:0000313" key="2">
    <source>
        <dbReference type="Proteomes" id="UP001497700"/>
    </source>
</evidence>
<dbReference type="EMBL" id="MU393512">
    <property type="protein sequence ID" value="KAI4863089.1"/>
    <property type="molecule type" value="Genomic_DNA"/>
</dbReference>
<proteinExistence type="predicted"/>
<evidence type="ECO:0000313" key="1">
    <source>
        <dbReference type="EMBL" id="KAI4863089.1"/>
    </source>
</evidence>
<organism evidence="1 2">
    <name type="scientific">Hypoxylon rubiginosum</name>
    <dbReference type="NCBI Taxonomy" id="110542"/>
    <lineage>
        <taxon>Eukaryota</taxon>
        <taxon>Fungi</taxon>
        <taxon>Dikarya</taxon>
        <taxon>Ascomycota</taxon>
        <taxon>Pezizomycotina</taxon>
        <taxon>Sordariomycetes</taxon>
        <taxon>Xylariomycetidae</taxon>
        <taxon>Xylariales</taxon>
        <taxon>Hypoxylaceae</taxon>
        <taxon>Hypoxylon</taxon>
    </lineage>
</organism>
<comment type="caution">
    <text evidence="1">The sequence shown here is derived from an EMBL/GenBank/DDBJ whole genome shotgun (WGS) entry which is preliminary data.</text>
</comment>
<accession>A0ACB9YUQ9</accession>
<reference evidence="1 2" key="1">
    <citation type="journal article" date="2022" name="New Phytol.">
        <title>Ecological generalism drives hyperdiversity of secondary metabolite gene clusters in xylarialean endophytes.</title>
        <authorList>
            <person name="Franco M.E.E."/>
            <person name="Wisecaver J.H."/>
            <person name="Arnold A.E."/>
            <person name="Ju Y.M."/>
            <person name="Slot J.C."/>
            <person name="Ahrendt S."/>
            <person name="Moore L.P."/>
            <person name="Eastman K.E."/>
            <person name="Scott K."/>
            <person name="Konkel Z."/>
            <person name="Mondo S.J."/>
            <person name="Kuo A."/>
            <person name="Hayes R.D."/>
            <person name="Haridas S."/>
            <person name="Andreopoulos B."/>
            <person name="Riley R."/>
            <person name="LaButti K."/>
            <person name="Pangilinan J."/>
            <person name="Lipzen A."/>
            <person name="Amirebrahimi M."/>
            <person name="Yan J."/>
            <person name="Adam C."/>
            <person name="Keymanesh K."/>
            <person name="Ng V."/>
            <person name="Louie K."/>
            <person name="Northen T."/>
            <person name="Drula E."/>
            <person name="Henrissat B."/>
            <person name="Hsieh H.M."/>
            <person name="Youens-Clark K."/>
            <person name="Lutzoni F."/>
            <person name="Miadlikowska J."/>
            <person name="Eastwood D.C."/>
            <person name="Hamelin R.C."/>
            <person name="Grigoriev I.V."/>
            <person name="U'Ren J.M."/>
        </authorList>
    </citation>
    <scope>NUCLEOTIDE SEQUENCE [LARGE SCALE GENOMIC DNA]</scope>
    <source>
        <strain evidence="1 2">CBS 119005</strain>
    </source>
</reference>
<protein>
    <submittedName>
        <fullName evidence="1">GPR1/FUN34/yaaH family-domain-containing protein</fullName>
    </submittedName>
</protein>
<name>A0ACB9YUQ9_9PEZI</name>
<sequence length="233" mass="24871">MMAVTVPSDDKAIAIDLERQATASPREQAGSHFEPRGLANPTPLGLLAFATSIFMISLINLQPRGVKTPNIIVGVLVFYGGIAQVIVGIMEFVIGNTFGATLFSSYAAFNLSYALIFIPGSGIIAAYTDPETGALMPEFDQAIAMFAWTWFVVSIVFTVATIRRSLVIVSALVFVDITLILLAVGYMLDSEPCHKASAATGFITAALVYYAGAADLWGHTTPFRIPVGSLKKD</sequence>
<keyword evidence="2" id="KW-1185">Reference proteome</keyword>